<proteinExistence type="predicted"/>
<evidence type="ECO:0000256" key="2">
    <source>
        <dbReference type="SAM" id="SignalP"/>
    </source>
</evidence>
<evidence type="ECO:0000313" key="4">
    <source>
        <dbReference type="Proteomes" id="UP000275078"/>
    </source>
</evidence>
<feature type="chain" id="PRO_5018230747" evidence="2">
    <location>
        <begin position="25"/>
        <end position="178"/>
    </location>
</feature>
<keyword evidence="4" id="KW-1185">Reference proteome</keyword>
<dbReference type="EMBL" id="ML119661">
    <property type="protein sequence ID" value="RPA83922.1"/>
    <property type="molecule type" value="Genomic_DNA"/>
</dbReference>
<organism evidence="3 4">
    <name type="scientific">Ascobolus immersus RN42</name>
    <dbReference type="NCBI Taxonomy" id="1160509"/>
    <lineage>
        <taxon>Eukaryota</taxon>
        <taxon>Fungi</taxon>
        <taxon>Dikarya</taxon>
        <taxon>Ascomycota</taxon>
        <taxon>Pezizomycotina</taxon>
        <taxon>Pezizomycetes</taxon>
        <taxon>Pezizales</taxon>
        <taxon>Ascobolaceae</taxon>
        <taxon>Ascobolus</taxon>
    </lineage>
</organism>
<keyword evidence="1" id="KW-1133">Transmembrane helix</keyword>
<keyword evidence="1" id="KW-0812">Transmembrane</keyword>
<dbReference type="AlphaFoldDB" id="A0A3N4ICS8"/>
<protein>
    <submittedName>
        <fullName evidence="3">Uncharacterized protein</fullName>
    </submittedName>
</protein>
<feature type="transmembrane region" description="Helical" evidence="1">
    <location>
        <begin position="63"/>
        <end position="85"/>
    </location>
</feature>
<keyword evidence="1" id="KW-0472">Membrane</keyword>
<feature type="signal peptide" evidence="2">
    <location>
        <begin position="1"/>
        <end position="24"/>
    </location>
</feature>
<gene>
    <name evidence="3" type="ORF">BJ508DRAFT_45740</name>
</gene>
<evidence type="ECO:0000256" key="1">
    <source>
        <dbReference type="SAM" id="Phobius"/>
    </source>
</evidence>
<evidence type="ECO:0000313" key="3">
    <source>
        <dbReference type="EMBL" id="RPA83922.1"/>
    </source>
</evidence>
<sequence>MILYLLHPVLILIGAGQLIGPSNASPLQHRQLDYELSNNEKPTETPRHIWWPWWHNLRKSYKGMLILAFILAIILFYEIIVFFIFRTEKSDLREGIAEQKRRRIDGRFVQDGKHMVMLRENTNGKELGGPFSEEDCSKKEVTYWRILCKYHHWHFFCGICTNWNCFDRPCCVTKRREW</sequence>
<reference evidence="3 4" key="1">
    <citation type="journal article" date="2018" name="Nat. Ecol. Evol.">
        <title>Pezizomycetes genomes reveal the molecular basis of ectomycorrhizal truffle lifestyle.</title>
        <authorList>
            <person name="Murat C."/>
            <person name="Payen T."/>
            <person name="Noel B."/>
            <person name="Kuo A."/>
            <person name="Morin E."/>
            <person name="Chen J."/>
            <person name="Kohler A."/>
            <person name="Krizsan K."/>
            <person name="Balestrini R."/>
            <person name="Da Silva C."/>
            <person name="Montanini B."/>
            <person name="Hainaut M."/>
            <person name="Levati E."/>
            <person name="Barry K.W."/>
            <person name="Belfiori B."/>
            <person name="Cichocki N."/>
            <person name="Clum A."/>
            <person name="Dockter R.B."/>
            <person name="Fauchery L."/>
            <person name="Guy J."/>
            <person name="Iotti M."/>
            <person name="Le Tacon F."/>
            <person name="Lindquist E.A."/>
            <person name="Lipzen A."/>
            <person name="Malagnac F."/>
            <person name="Mello A."/>
            <person name="Molinier V."/>
            <person name="Miyauchi S."/>
            <person name="Poulain J."/>
            <person name="Riccioni C."/>
            <person name="Rubini A."/>
            <person name="Sitrit Y."/>
            <person name="Splivallo R."/>
            <person name="Traeger S."/>
            <person name="Wang M."/>
            <person name="Zifcakova L."/>
            <person name="Wipf D."/>
            <person name="Zambonelli A."/>
            <person name="Paolocci F."/>
            <person name="Nowrousian M."/>
            <person name="Ottonello S."/>
            <person name="Baldrian P."/>
            <person name="Spatafora J.W."/>
            <person name="Henrissat B."/>
            <person name="Nagy L.G."/>
            <person name="Aury J.M."/>
            <person name="Wincker P."/>
            <person name="Grigoriev I.V."/>
            <person name="Bonfante P."/>
            <person name="Martin F.M."/>
        </authorList>
    </citation>
    <scope>NUCLEOTIDE SEQUENCE [LARGE SCALE GENOMIC DNA]</scope>
    <source>
        <strain evidence="3 4">RN42</strain>
    </source>
</reference>
<dbReference type="Proteomes" id="UP000275078">
    <property type="component" value="Unassembled WGS sequence"/>
</dbReference>
<keyword evidence="2" id="KW-0732">Signal</keyword>
<name>A0A3N4ICS8_ASCIM</name>
<accession>A0A3N4ICS8</accession>